<dbReference type="Proteomes" id="UP000218267">
    <property type="component" value="Chromosome"/>
</dbReference>
<protein>
    <submittedName>
        <fullName evidence="2">Cupin</fullName>
    </submittedName>
</protein>
<reference evidence="3" key="2">
    <citation type="journal article" date="2020" name="Antonie Van Leeuwenhoek">
        <title>Labilibaculum antarcticum sp. nov., a novel facultative anaerobic, psychrotorelant bacterium isolated from marine sediment of Antarctica.</title>
        <authorList>
            <person name="Watanabe M."/>
            <person name="Kojima H."/>
            <person name="Fukui M."/>
        </authorList>
    </citation>
    <scope>NUCLEOTIDE SEQUENCE [LARGE SCALE GENOMIC DNA]</scope>
    <source>
        <strain evidence="3">SPP2</strain>
    </source>
</reference>
<dbReference type="SUPFAM" id="SSF51182">
    <property type="entry name" value="RmlC-like cupins"/>
    <property type="match status" value="1"/>
</dbReference>
<gene>
    <name evidence="2" type="ORF">ALGA_2846</name>
</gene>
<dbReference type="PANTHER" id="PTHR37694:SF1">
    <property type="entry name" value="SLR8022 PROTEIN"/>
    <property type="match status" value="1"/>
</dbReference>
<evidence type="ECO:0000259" key="1">
    <source>
        <dbReference type="Pfam" id="PF07883"/>
    </source>
</evidence>
<dbReference type="EMBL" id="AP018042">
    <property type="protein sequence ID" value="BAX81151.1"/>
    <property type="molecule type" value="Genomic_DNA"/>
</dbReference>
<dbReference type="InterPro" id="IPR011051">
    <property type="entry name" value="RmlC_Cupin_sf"/>
</dbReference>
<dbReference type="Gene3D" id="2.60.120.10">
    <property type="entry name" value="Jelly Rolls"/>
    <property type="match status" value="1"/>
</dbReference>
<dbReference type="InterPro" id="IPR014710">
    <property type="entry name" value="RmlC-like_jellyroll"/>
</dbReference>
<evidence type="ECO:0000313" key="2">
    <source>
        <dbReference type="EMBL" id="BAX81151.1"/>
    </source>
</evidence>
<dbReference type="OrthoDB" id="9806121at2"/>
<evidence type="ECO:0000313" key="3">
    <source>
        <dbReference type="Proteomes" id="UP000218267"/>
    </source>
</evidence>
<sequence>MKITNYKDVQTKKNPHGVDVRKIHENDDVQVIHLLLKPGEKLKPHKTPVNVFFYVVEGTGIVEVGEEKKTVSVDDIVDSPKDIPHYLYNESENNFRVLVVKTPNPTNTQG</sequence>
<name>A0A1Y1CPI2_9BACT</name>
<organism evidence="2 3">
    <name type="scientific">Labilibaculum antarcticum</name>
    <dbReference type="NCBI Taxonomy" id="1717717"/>
    <lineage>
        <taxon>Bacteria</taxon>
        <taxon>Pseudomonadati</taxon>
        <taxon>Bacteroidota</taxon>
        <taxon>Bacteroidia</taxon>
        <taxon>Marinilabiliales</taxon>
        <taxon>Marinifilaceae</taxon>
        <taxon>Labilibaculum</taxon>
    </lineage>
</organism>
<accession>A0A1Y1CPI2</accession>
<feature type="domain" description="Cupin type-2" evidence="1">
    <location>
        <begin position="35"/>
        <end position="100"/>
    </location>
</feature>
<dbReference type="PANTHER" id="PTHR37694">
    <property type="entry name" value="SLR8022 PROTEIN"/>
    <property type="match status" value="1"/>
</dbReference>
<dbReference type="RefSeq" id="WP_096430186.1">
    <property type="nucleotide sequence ID" value="NZ_AP018042.1"/>
</dbReference>
<dbReference type="Pfam" id="PF07883">
    <property type="entry name" value="Cupin_2"/>
    <property type="match status" value="1"/>
</dbReference>
<dbReference type="CDD" id="cd06984">
    <property type="entry name" value="cupin_Moth_1897"/>
    <property type="match status" value="1"/>
</dbReference>
<dbReference type="KEGG" id="mbas:ALGA_2846"/>
<reference evidence="2 3" key="1">
    <citation type="journal article" date="2018" name="Mar. Genomics">
        <title>Complete genome sequence of Marinifilaceae bacterium strain SPP2, isolated from the Antarctic marine sediment.</title>
        <authorList>
            <person name="Watanabe M."/>
            <person name="Kojima H."/>
            <person name="Fukui M."/>
        </authorList>
    </citation>
    <scope>NUCLEOTIDE SEQUENCE [LARGE SCALE GENOMIC DNA]</scope>
    <source>
        <strain evidence="2 3">SPP2</strain>
    </source>
</reference>
<dbReference type="InterPro" id="IPR013096">
    <property type="entry name" value="Cupin_2"/>
</dbReference>
<dbReference type="AlphaFoldDB" id="A0A1Y1CPI2"/>
<keyword evidence="3" id="KW-1185">Reference proteome</keyword>
<proteinExistence type="predicted"/>